<evidence type="ECO:0000313" key="3">
    <source>
        <dbReference type="Proteomes" id="UP001066276"/>
    </source>
</evidence>
<feature type="compositionally biased region" description="Basic and acidic residues" evidence="1">
    <location>
        <begin position="74"/>
        <end position="87"/>
    </location>
</feature>
<evidence type="ECO:0000256" key="1">
    <source>
        <dbReference type="SAM" id="MobiDB-lite"/>
    </source>
</evidence>
<proteinExistence type="predicted"/>
<reference evidence="2" key="1">
    <citation type="journal article" date="2022" name="bioRxiv">
        <title>Sequencing and chromosome-scale assembly of the giantPleurodeles waltlgenome.</title>
        <authorList>
            <person name="Brown T."/>
            <person name="Elewa A."/>
            <person name="Iarovenko S."/>
            <person name="Subramanian E."/>
            <person name="Araus A.J."/>
            <person name="Petzold A."/>
            <person name="Susuki M."/>
            <person name="Suzuki K.-i.T."/>
            <person name="Hayashi T."/>
            <person name="Toyoda A."/>
            <person name="Oliveira C."/>
            <person name="Osipova E."/>
            <person name="Leigh N.D."/>
            <person name="Simon A."/>
            <person name="Yun M.H."/>
        </authorList>
    </citation>
    <scope>NUCLEOTIDE SEQUENCE</scope>
    <source>
        <strain evidence="2">20211129_DDA</strain>
        <tissue evidence="2">Liver</tissue>
    </source>
</reference>
<evidence type="ECO:0000313" key="2">
    <source>
        <dbReference type="EMBL" id="KAJ1118573.1"/>
    </source>
</evidence>
<dbReference type="Proteomes" id="UP001066276">
    <property type="component" value="Chromosome 8"/>
</dbReference>
<keyword evidence="3" id="KW-1185">Reference proteome</keyword>
<dbReference type="AlphaFoldDB" id="A0AAV7NZ10"/>
<feature type="region of interest" description="Disordered" evidence="1">
    <location>
        <begin position="1"/>
        <end position="87"/>
    </location>
</feature>
<name>A0AAV7NZ10_PLEWA</name>
<gene>
    <name evidence="2" type="ORF">NDU88_006764</name>
</gene>
<organism evidence="2 3">
    <name type="scientific">Pleurodeles waltl</name>
    <name type="common">Iberian ribbed newt</name>
    <dbReference type="NCBI Taxonomy" id="8319"/>
    <lineage>
        <taxon>Eukaryota</taxon>
        <taxon>Metazoa</taxon>
        <taxon>Chordata</taxon>
        <taxon>Craniata</taxon>
        <taxon>Vertebrata</taxon>
        <taxon>Euteleostomi</taxon>
        <taxon>Amphibia</taxon>
        <taxon>Batrachia</taxon>
        <taxon>Caudata</taxon>
        <taxon>Salamandroidea</taxon>
        <taxon>Salamandridae</taxon>
        <taxon>Pleurodelinae</taxon>
        <taxon>Pleurodeles</taxon>
    </lineage>
</organism>
<comment type="caution">
    <text evidence="2">The sequence shown here is derived from an EMBL/GenBank/DDBJ whole genome shotgun (WGS) entry which is preliminary data.</text>
</comment>
<protein>
    <submittedName>
        <fullName evidence="2">Uncharacterized protein</fullName>
    </submittedName>
</protein>
<sequence>MEAQLSISIPRAATGLSQGTQERRVFPRSLPQMLTTQKIEENAGKLREVSEQRDVEGDIKKTAWQQEGEEEDVERQKGDTAKPTERR</sequence>
<accession>A0AAV7NZ10</accession>
<dbReference type="EMBL" id="JANPWB010000012">
    <property type="protein sequence ID" value="KAJ1118573.1"/>
    <property type="molecule type" value="Genomic_DNA"/>
</dbReference>
<feature type="compositionally biased region" description="Basic and acidic residues" evidence="1">
    <location>
        <begin position="38"/>
        <end position="61"/>
    </location>
</feature>